<dbReference type="Gene3D" id="3.40.50.300">
    <property type="entry name" value="P-loop containing nucleotide triphosphate hydrolases"/>
    <property type="match status" value="2"/>
</dbReference>
<dbReference type="SMART" id="SM00382">
    <property type="entry name" value="AAA"/>
    <property type="match status" value="1"/>
</dbReference>
<name>A0A4R5K2H7_9MICC</name>
<dbReference type="GO" id="GO:0003678">
    <property type="term" value="F:DNA helicase activity"/>
    <property type="evidence" value="ECO:0007669"/>
    <property type="project" value="UniProtKB-ARBA"/>
</dbReference>
<evidence type="ECO:0000313" key="5">
    <source>
        <dbReference type="EMBL" id="TDF84721.1"/>
    </source>
</evidence>
<feature type="domain" description="AAA+ ATPase" evidence="4">
    <location>
        <begin position="533"/>
        <end position="799"/>
    </location>
</feature>
<evidence type="ECO:0000256" key="2">
    <source>
        <dbReference type="ARBA" id="ARBA00022840"/>
    </source>
</evidence>
<dbReference type="InterPro" id="IPR003593">
    <property type="entry name" value="AAA+_ATPase"/>
</dbReference>
<dbReference type="CDD" id="cd18809">
    <property type="entry name" value="SF1_C_RecD"/>
    <property type="match status" value="1"/>
</dbReference>
<reference evidence="5 6" key="1">
    <citation type="submission" date="2019-03" db="EMBL/GenBank/DDBJ databases">
        <title>Whole genome sequence of Arthrobacter sp JH1-1.</title>
        <authorList>
            <person name="Trinh H.N."/>
        </authorList>
    </citation>
    <scope>NUCLEOTIDE SEQUENCE [LARGE SCALE GENOMIC DNA]</scope>
    <source>
        <strain evidence="5 6">JH1-1</strain>
    </source>
</reference>
<dbReference type="OrthoDB" id="4524286at2"/>
<organism evidence="5 6">
    <name type="scientific">Arthrobacter terricola</name>
    <dbReference type="NCBI Taxonomy" id="2547396"/>
    <lineage>
        <taxon>Bacteria</taxon>
        <taxon>Bacillati</taxon>
        <taxon>Actinomycetota</taxon>
        <taxon>Actinomycetes</taxon>
        <taxon>Micrococcales</taxon>
        <taxon>Micrococcaceae</taxon>
        <taxon>Arthrobacter</taxon>
    </lineage>
</organism>
<sequence>MGVHQQPWQPQLGSAQAMTMSIARLSAQSGLKYLFKTTMMDDLTITPVDATTYYMKAGTPQGRWLGSGLHGINRGAWDVVTETDAKAIFDLAVHPDTGTPLGRPHGQPTIVHSSPGRTGTRRAVVGFDLTFSVPKSVSVLWALSPRALQDRILQTHHEAVTATLQWLEEAVIHTRAGRGGVAHLGTRGAIAAAFDHWESRIGDPQLHTHLVIANRVRRITDGAWVTLDSRTLYKAAVAASEHFNGLLFDALHRSIGTDTDTREPAASTHNPSQQLTGIDDTLIREFSNRSRRIDIETDRLVAEWTTSHGTPPSATTIIKLRQQATLSTRTVKPETITPFHQLSAQWRARATAKGFDPSMVLANAVQRSHAAPFRTCEFAPAWVDAVATITRERVATKRATWNRWNLLAEAERICADIRCHTPADRNTMIDAVATAAENQSVPLNENRYTIPADAQPDLRFANQCIFDFHGARLYTDAATLANEDAVMEARNDDSAPAIRPAAAVDSLDTYKRHGRFELHTDQRAAAAEVLLSGNRLDAIVGPAGTGKTTTLGAVKAAWEADYGTGSVVGLAPAAASAEVLGRELSVAAENVAKWLYESAGQGAGNRAAQFFDVEQRLINRVIGRSPEAARLAQQAARLAAEQDRWRFHPNQLVVVDEASMVSTLQLSVLVQQARDGGAKVLLVGDPGQLDAIDAGGIFGWLDRQGKTVRLSTIWRFEHAWERDASLKLRAGDFAAITAYDQHQRIQHGSYLDMVDRAYLGWQTDIQAGQSSILIAADNDTVSMLNQRARADRVIQGAVDAEHTVPLGDGLRAGRGDIIIARRNDRTITDSRGDFIRNGTMLDVVRTGRRDDSLTAVRRDTGATVTLDRDYVEASVELGYATTAHRSQGITVDTGHTVVPQGRLTRELLYVSMTRGRAGNFAYVSENDPTDKEPLDPILHESWREILRDVLAAEGTERTAHEVRDAEQSKADSLERLGAEYDYLARIAAAEDLTGFLDAHVPGRSTELRSSPSWGATVAAWRRSVGVSRPSTQRLLIDALETNAGARDLVAVVHSRLRQFLPPMPAGGPDPLVENLRTARPDLADLINQVRGRMKRRMDYVTRDAMMGDAEWTRNLMDALGPDLRPQVTTLVMRGVAVYRDRWGIEDSPLPLGPFPSSYDWEQQEQRANIDRLINEIRASPINQLPTPRWSVEPVAWEDHFMNVGWRL</sequence>
<keyword evidence="2" id="KW-0067">ATP-binding</keyword>
<dbReference type="Proteomes" id="UP000295511">
    <property type="component" value="Unassembled WGS sequence"/>
</dbReference>
<proteinExistence type="predicted"/>
<keyword evidence="1" id="KW-0547">Nucleotide-binding</keyword>
<dbReference type="AlphaFoldDB" id="A0A4R5K2H7"/>
<gene>
    <name evidence="5" type="ORF">E1809_26015</name>
</gene>
<dbReference type="PANTHER" id="PTHR43788:SF6">
    <property type="entry name" value="DNA HELICASE B"/>
    <property type="match status" value="1"/>
</dbReference>
<accession>A0A4R5K2H7</accession>
<dbReference type="PANTHER" id="PTHR43788">
    <property type="entry name" value="DNA2/NAM7 HELICASE FAMILY MEMBER"/>
    <property type="match status" value="1"/>
</dbReference>
<keyword evidence="6" id="KW-1185">Reference proteome</keyword>
<dbReference type="InterPro" id="IPR014862">
    <property type="entry name" value="TrwC"/>
</dbReference>
<feature type="region of interest" description="Disordered" evidence="3">
    <location>
        <begin position="98"/>
        <end position="117"/>
    </location>
</feature>
<dbReference type="EMBL" id="SMRU01000073">
    <property type="protein sequence ID" value="TDF84721.1"/>
    <property type="molecule type" value="Genomic_DNA"/>
</dbReference>
<dbReference type="NCBIfam" id="NF041492">
    <property type="entry name" value="MobF"/>
    <property type="match status" value="1"/>
</dbReference>
<dbReference type="Pfam" id="PF08751">
    <property type="entry name" value="TrwC"/>
    <property type="match status" value="1"/>
</dbReference>
<dbReference type="GO" id="GO:0005524">
    <property type="term" value="F:ATP binding"/>
    <property type="evidence" value="ECO:0007669"/>
    <property type="project" value="UniProtKB-KW"/>
</dbReference>
<dbReference type="SUPFAM" id="SSF55464">
    <property type="entry name" value="Origin of replication-binding domain, RBD-like"/>
    <property type="match status" value="1"/>
</dbReference>
<evidence type="ECO:0000313" key="6">
    <source>
        <dbReference type="Proteomes" id="UP000295511"/>
    </source>
</evidence>
<dbReference type="InterPro" id="IPR050534">
    <property type="entry name" value="Coronavir_polyprotein_1ab"/>
</dbReference>
<protein>
    <submittedName>
        <fullName evidence="5">Conjugal transfer protein</fullName>
    </submittedName>
</protein>
<dbReference type="Pfam" id="PF13604">
    <property type="entry name" value="AAA_30"/>
    <property type="match status" value="1"/>
</dbReference>
<dbReference type="InterPro" id="IPR027417">
    <property type="entry name" value="P-loop_NTPase"/>
</dbReference>
<dbReference type="SUPFAM" id="SSF52540">
    <property type="entry name" value="P-loop containing nucleoside triphosphate hydrolases"/>
    <property type="match status" value="2"/>
</dbReference>
<dbReference type="CDD" id="cd17933">
    <property type="entry name" value="DEXSc_RecD-like"/>
    <property type="match status" value="1"/>
</dbReference>
<evidence type="ECO:0000256" key="1">
    <source>
        <dbReference type="ARBA" id="ARBA00022741"/>
    </source>
</evidence>
<comment type="caution">
    <text evidence="5">The sequence shown here is derived from an EMBL/GenBank/DDBJ whole genome shotgun (WGS) entry which is preliminary data.</text>
</comment>
<evidence type="ECO:0000259" key="4">
    <source>
        <dbReference type="SMART" id="SM00382"/>
    </source>
</evidence>
<evidence type="ECO:0000256" key="3">
    <source>
        <dbReference type="SAM" id="MobiDB-lite"/>
    </source>
</evidence>